<dbReference type="AlphaFoldDB" id="A0A8H7U209"/>
<accession>A0A8H7U209</accession>
<dbReference type="GO" id="GO:0008237">
    <property type="term" value="F:metallopeptidase activity"/>
    <property type="evidence" value="ECO:0007669"/>
    <property type="project" value="InterPro"/>
</dbReference>
<name>A0A8H7U209_9APHY</name>
<organism evidence="1 2">
    <name type="scientific">Rhodonia placenta</name>
    <dbReference type="NCBI Taxonomy" id="104341"/>
    <lineage>
        <taxon>Eukaryota</taxon>
        <taxon>Fungi</taxon>
        <taxon>Dikarya</taxon>
        <taxon>Basidiomycota</taxon>
        <taxon>Agaricomycotina</taxon>
        <taxon>Agaricomycetes</taxon>
        <taxon>Polyporales</taxon>
        <taxon>Adustoporiaceae</taxon>
        <taxon>Rhodonia</taxon>
    </lineage>
</organism>
<dbReference type="InterPro" id="IPR019026">
    <property type="entry name" value="Peptidase_M64_IgA"/>
</dbReference>
<gene>
    <name evidence="1" type="ORF">IEO21_05713</name>
</gene>
<sequence length="487" mass="53768">MQPLIGSGHSDNRVDLVFFSDGYTANERDKFISDANRLALDISGNQTFNTVKPLLNFWAAFVPSNESGIGSGGKPKDTPFGLFRDGTELRGVYYSKPEVARAACLSLGDKCDYPILMGNDPLYGGLGGEFTVITPSLANGALVLRHELGHSIIEIGEEYDGGYAYFGVNAANTLSTPIPWSHWFTPGPHSGHTASGARVERSAMPLQAYAWTMLNTTASWSVRFNSSGTYARHLVRFSLSGLPAQSDLNVQLDGETLPWAPRPDIGVDRWHYDIHRGNSLSEGEHALTFTLLNGKREGIAQLCSAEILEFGDEGEFVSTPGHYGVFPTFSNKNQTSYRPTNEDCLMRIVTTPNFCKVCLEGLWLSLLRRVDLIDSFRVGCVETTSDTPSPAPDAKKWKRTLEVDLVPLAQFREEGIDGDESYTITWLKDREVLEAFTNKTRVEVDDNELALGSYIVDVQFTTPEVRVDKDHLLMSRKEAQITSECGA</sequence>
<dbReference type="EMBL" id="JADOXO010000110">
    <property type="protein sequence ID" value="KAF9813227.1"/>
    <property type="molecule type" value="Genomic_DNA"/>
</dbReference>
<comment type="caution">
    <text evidence="1">The sequence shown here is derived from an EMBL/GenBank/DDBJ whole genome shotgun (WGS) entry which is preliminary data.</text>
</comment>
<evidence type="ECO:0000313" key="2">
    <source>
        <dbReference type="Proteomes" id="UP000639403"/>
    </source>
</evidence>
<dbReference type="Pfam" id="PF09471">
    <property type="entry name" value="Peptidase_M64"/>
    <property type="match status" value="1"/>
</dbReference>
<proteinExistence type="predicted"/>
<dbReference type="InterPro" id="IPR024079">
    <property type="entry name" value="MetalloPept_cat_dom_sf"/>
</dbReference>
<evidence type="ECO:0000313" key="1">
    <source>
        <dbReference type="EMBL" id="KAF9813227.1"/>
    </source>
</evidence>
<reference evidence="1" key="2">
    <citation type="journal article" name="Front. Microbiol.">
        <title>Degradative Capacity of Two Strains of Rhodonia placenta: From Phenotype to Genotype.</title>
        <authorList>
            <person name="Kolle M."/>
            <person name="Horta M.A.C."/>
            <person name="Nowrousian M."/>
            <person name="Ohm R.A."/>
            <person name="Benz J.P."/>
            <person name="Pilgard A."/>
        </authorList>
    </citation>
    <scope>NUCLEOTIDE SEQUENCE</scope>
    <source>
        <strain evidence="1">FPRL280</strain>
    </source>
</reference>
<reference evidence="1" key="1">
    <citation type="submission" date="2020-11" db="EMBL/GenBank/DDBJ databases">
        <authorList>
            <person name="Koelle M."/>
            <person name="Horta M.A.C."/>
            <person name="Nowrousian M."/>
            <person name="Ohm R.A."/>
            <person name="Benz P."/>
            <person name="Pilgard A."/>
        </authorList>
    </citation>
    <scope>NUCLEOTIDE SEQUENCE</scope>
    <source>
        <strain evidence="1">FPRL280</strain>
    </source>
</reference>
<dbReference type="Proteomes" id="UP000639403">
    <property type="component" value="Unassembled WGS sequence"/>
</dbReference>
<protein>
    <recommendedName>
        <fullName evidence="3">IgA peptidase M64-domain-containing protein</fullName>
    </recommendedName>
</protein>
<dbReference type="Gene3D" id="3.40.390.10">
    <property type="entry name" value="Collagenase (Catalytic Domain)"/>
    <property type="match status" value="1"/>
</dbReference>
<evidence type="ECO:0008006" key="3">
    <source>
        <dbReference type="Google" id="ProtNLM"/>
    </source>
</evidence>